<proteinExistence type="predicted"/>
<dbReference type="RefSeq" id="WP_126353702.1">
    <property type="nucleotide sequence ID" value="NZ_CP086380.1"/>
</dbReference>
<accession>A0A431VFD1</accession>
<reference evidence="1 2" key="1">
    <citation type="submission" date="2018-12" db="EMBL/GenBank/DDBJ databases">
        <title>Deinococcus radiophilus ATCC 27603 genome sequencing and assembly.</title>
        <authorList>
            <person name="Maclea K.S."/>
            <person name="Maynard C.R."/>
        </authorList>
    </citation>
    <scope>NUCLEOTIDE SEQUENCE [LARGE SCALE GENOMIC DNA]</scope>
    <source>
        <strain evidence="1 2">ATCC 27603</strain>
    </source>
</reference>
<keyword evidence="2" id="KW-1185">Reference proteome</keyword>
<protein>
    <recommendedName>
        <fullName evidence="3">Right handed beta helix domain-containing protein</fullName>
    </recommendedName>
</protein>
<gene>
    <name evidence="1" type="ORF">EJ104_13730</name>
</gene>
<evidence type="ECO:0000313" key="2">
    <source>
        <dbReference type="Proteomes" id="UP000277766"/>
    </source>
</evidence>
<evidence type="ECO:0008006" key="3">
    <source>
        <dbReference type="Google" id="ProtNLM"/>
    </source>
</evidence>
<evidence type="ECO:0000313" key="1">
    <source>
        <dbReference type="EMBL" id="RTR17902.1"/>
    </source>
</evidence>
<sequence>MTADIGILVTAGMKYKRLIIEDNIIEGGSSGINVTIGSTGGVAHIEEVIIRNNTVGHGSSINGIALTAPADASVKLIMHDNRVARNITLAGTINRLGRATDYNFAAVQG</sequence>
<organism evidence="1 2">
    <name type="scientific">Deinococcus radiophilus</name>
    <dbReference type="NCBI Taxonomy" id="32062"/>
    <lineage>
        <taxon>Bacteria</taxon>
        <taxon>Thermotogati</taxon>
        <taxon>Deinococcota</taxon>
        <taxon>Deinococci</taxon>
        <taxon>Deinococcales</taxon>
        <taxon>Deinococcaceae</taxon>
        <taxon>Deinococcus</taxon>
    </lineage>
</organism>
<dbReference type="Proteomes" id="UP000277766">
    <property type="component" value="Unassembled WGS sequence"/>
</dbReference>
<dbReference type="EMBL" id="RXPE01000070">
    <property type="protein sequence ID" value="RTR17902.1"/>
    <property type="molecule type" value="Genomic_DNA"/>
</dbReference>
<name>A0A431VFD1_9DEIO</name>
<dbReference type="AlphaFoldDB" id="A0A431VFD1"/>
<comment type="caution">
    <text evidence="1">The sequence shown here is derived from an EMBL/GenBank/DDBJ whole genome shotgun (WGS) entry which is preliminary data.</text>
</comment>